<dbReference type="RefSeq" id="WP_135193610.1">
    <property type="nucleotide sequence ID" value="NZ_SPVH01000002.1"/>
</dbReference>
<sequence>MSDVVQGPWVKARPPYLFHYVRLRTEEQLGWLERLLLANEIYARSMLELNPVFNVRTMEYNTWHVEPGPGPCPRMEPGQPGEGVDSSGPTRDRFAHLGVVCLSEHQNSVAVWRNQGDRQRGACIRFATTGLASVKTALLPVHYAQDASVIGKVLGPELAWTTRAVLTKPPGLKDEAEWRWLLPARAGTHVKIDPLMIDGVVLGSLMPDGLRARVRQIVSQRRAPTALYQAKIDPETLQVAVLPIV</sequence>
<keyword evidence="2" id="KW-1185">Reference proteome</keyword>
<dbReference type="EMBL" id="SPVH01000002">
    <property type="protein sequence ID" value="TFW14222.1"/>
    <property type="molecule type" value="Genomic_DNA"/>
</dbReference>
<evidence type="ECO:0000313" key="1">
    <source>
        <dbReference type="EMBL" id="TFW14222.1"/>
    </source>
</evidence>
<evidence type="ECO:0000313" key="2">
    <source>
        <dbReference type="Proteomes" id="UP000298216"/>
    </source>
</evidence>
<comment type="caution">
    <text evidence="1">The sequence shown here is derived from an EMBL/GenBank/DDBJ whole genome shotgun (WGS) entry which is preliminary data.</text>
</comment>
<organism evidence="1 2">
    <name type="scientific">Brevundimonas intermedia</name>
    <dbReference type="NCBI Taxonomy" id="74315"/>
    <lineage>
        <taxon>Bacteria</taxon>
        <taxon>Pseudomonadati</taxon>
        <taxon>Pseudomonadota</taxon>
        <taxon>Alphaproteobacteria</taxon>
        <taxon>Caulobacterales</taxon>
        <taxon>Caulobacteraceae</taxon>
        <taxon>Brevundimonas</taxon>
    </lineage>
</organism>
<gene>
    <name evidence="1" type="ORF">EGY25_03195</name>
</gene>
<protein>
    <recommendedName>
        <fullName evidence="3">DUF2971 domain-containing protein</fullName>
    </recommendedName>
</protein>
<accession>A0A4Y9RYX8</accession>
<name>A0A4Y9RYX8_9CAUL</name>
<dbReference type="AlphaFoldDB" id="A0A4Y9RYX8"/>
<dbReference type="Proteomes" id="UP000298216">
    <property type="component" value="Unassembled WGS sequence"/>
</dbReference>
<proteinExistence type="predicted"/>
<reference evidence="1 2" key="1">
    <citation type="submission" date="2019-03" db="EMBL/GenBank/DDBJ databases">
        <title>Draft genome of Brevundimonas sp. a heavy metal resistant soil bacteria.</title>
        <authorList>
            <person name="Soto J."/>
        </authorList>
    </citation>
    <scope>NUCLEOTIDE SEQUENCE [LARGE SCALE GENOMIC DNA]</scope>
    <source>
        <strain evidence="1 2">B-10</strain>
    </source>
</reference>
<evidence type="ECO:0008006" key="3">
    <source>
        <dbReference type="Google" id="ProtNLM"/>
    </source>
</evidence>